<evidence type="ECO:0000256" key="4">
    <source>
        <dbReference type="ARBA" id="ARBA00022519"/>
    </source>
</evidence>
<dbReference type="eggNOG" id="COG2391">
    <property type="taxonomic scope" value="Bacteria"/>
</dbReference>
<keyword evidence="7 9" id="KW-0472">Membrane</keyword>
<dbReference type="GO" id="GO:0005886">
    <property type="term" value="C:plasma membrane"/>
    <property type="evidence" value="ECO:0007669"/>
    <property type="project" value="UniProtKB-SubCell"/>
</dbReference>
<keyword evidence="3" id="KW-1003">Cell membrane</keyword>
<dbReference type="PANTHER" id="PTHR30574:SF1">
    <property type="entry name" value="SULPHUR TRANSPORT DOMAIN-CONTAINING PROTEIN"/>
    <property type="match status" value="1"/>
</dbReference>
<dbReference type="Proteomes" id="UP000016540">
    <property type="component" value="Unassembled WGS sequence"/>
</dbReference>
<feature type="transmembrane region" description="Helical" evidence="9">
    <location>
        <begin position="53"/>
        <end position="73"/>
    </location>
</feature>
<dbReference type="AlphaFoldDB" id="R8B255"/>
<evidence type="ECO:0000313" key="11">
    <source>
        <dbReference type="Proteomes" id="UP000016540"/>
    </source>
</evidence>
<keyword evidence="5 9" id="KW-0812">Transmembrane</keyword>
<dbReference type="EMBL" id="ASAD01000010">
    <property type="protein sequence ID" value="EON92619.1"/>
    <property type="molecule type" value="Genomic_DNA"/>
</dbReference>
<proteinExistence type="inferred from homology"/>
<comment type="similarity">
    <text evidence="8">Belongs to the TsuA/YedE (TC 9.B.102) family.</text>
</comment>
<keyword evidence="4" id="KW-0997">Cell inner membrane</keyword>
<feature type="transmembrane region" description="Helical" evidence="9">
    <location>
        <begin position="122"/>
        <end position="139"/>
    </location>
</feature>
<sequence>MIDISWNSFTPWSALTGGLLIGLAAASFVLLNGRIAGISGVLGGLLAPRSGDIGWRIAFILGLVGAPVAWLMMTELPAIRIEADYPAIIAAGLLVGVGTRYGSGCTSGHGVCGLSRLSPRSLVATLSFMGTGFVTVYLIRHAFGG</sequence>
<dbReference type="PATRIC" id="fig|1318628.3.peg.1542"/>
<name>R8B255_9GAMM</name>
<dbReference type="HOGENOM" id="CLU_122700_1_0_6"/>
<evidence type="ECO:0000256" key="5">
    <source>
        <dbReference type="ARBA" id="ARBA00022692"/>
    </source>
</evidence>
<evidence type="ECO:0000256" key="3">
    <source>
        <dbReference type="ARBA" id="ARBA00022475"/>
    </source>
</evidence>
<dbReference type="PANTHER" id="PTHR30574">
    <property type="entry name" value="INNER MEMBRANE PROTEIN YEDE"/>
    <property type="match status" value="1"/>
</dbReference>
<comment type="caution">
    <text evidence="10">The sequence shown here is derived from an EMBL/GenBank/DDBJ whole genome shotgun (WGS) entry which is preliminary data.</text>
</comment>
<reference evidence="10 11" key="1">
    <citation type="journal article" date="2013" name="Genome Announc.">
        <title>Draft Genome Sequence of the Moderately Halophilic Bacterium Marinobacter lipolyticus Strain SM19.</title>
        <authorList>
            <person name="Papke R.T."/>
            <person name="de la Haba R.R."/>
            <person name="Infante-Dominguez C."/>
            <person name="Perez D."/>
            <person name="Sanchez-Porro C."/>
            <person name="Lapierre P."/>
            <person name="Ventosa A."/>
        </authorList>
    </citation>
    <scope>NUCLEOTIDE SEQUENCE [LARGE SCALE GENOMIC DNA]</scope>
    <source>
        <strain evidence="10 11">SM19</strain>
    </source>
</reference>
<dbReference type="Pfam" id="PF04143">
    <property type="entry name" value="Sulf_transp"/>
    <property type="match status" value="1"/>
</dbReference>
<keyword evidence="2" id="KW-0813">Transport</keyword>
<evidence type="ECO:0000313" key="10">
    <source>
        <dbReference type="EMBL" id="EON92619.1"/>
    </source>
</evidence>
<evidence type="ECO:0000256" key="9">
    <source>
        <dbReference type="SAM" id="Phobius"/>
    </source>
</evidence>
<feature type="transmembrane region" description="Helical" evidence="9">
    <location>
        <begin position="12"/>
        <end position="33"/>
    </location>
</feature>
<accession>R8B255</accession>
<dbReference type="InterPro" id="IPR007272">
    <property type="entry name" value="Sulf_transp_TsuA/YedE"/>
</dbReference>
<feature type="transmembrane region" description="Helical" evidence="9">
    <location>
        <begin position="85"/>
        <end position="102"/>
    </location>
</feature>
<comment type="subcellular location">
    <subcellularLocation>
        <location evidence="1">Cell inner membrane</location>
        <topology evidence="1">Multi-pass membrane protein</topology>
    </subcellularLocation>
</comment>
<protein>
    <submittedName>
        <fullName evidence="10">Uncharacterized protein</fullName>
    </submittedName>
</protein>
<evidence type="ECO:0000256" key="6">
    <source>
        <dbReference type="ARBA" id="ARBA00022989"/>
    </source>
</evidence>
<organism evidence="10 11">
    <name type="scientific">Marinobacter lipolyticus SM19</name>
    <dbReference type="NCBI Taxonomy" id="1318628"/>
    <lineage>
        <taxon>Bacteria</taxon>
        <taxon>Pseudomonadati</taxon>
        <taxon>Pseudomonadota</taxon>
        <taxon>Gammaproteobacteria</taxon>
        <taxon>Pseudomonadales</taxon>
        <taxon>Marinobacteraceae</taxon>
        <taxon>Marinobacter</taxon>
    </lineage>
</organism>
<evidence type="ECO:0000256" key="2">
    <source>
        <dbReference type="ARBA" id="ARBA00022448"/>
    </source>
</evidence>
<dbReference type="STRING" id="1318628.MARLIPOL_07699"/>
<gene>
    <name evidence="10" type="ORF">MARLIPOL_07699</name>
</gene>
<evidence type="ECO:0000256" key="1">
    <source>
        <dbReference type="ARBA" id="ARBA00004429"/>
    </source>
</evidence>
<evidence type="ECO:0000256" key="7">
    <source>
        <dbReference type="ARBA" id="ARBA00023136"/>
    </source>
</evidence>
<keyword evidence="6 9" id="KW-1133">Transmembrane helix</keyword>
<evidence type="ECO:0000256" key="8">
    <source>
        <dbReference type="ARBA" id="ARBA00035655"/>
    </source>
</evidence>
<keyword evidence="11" id="KW-1185">Reference proteome</keyword>